<sequence length="295" mass="32722">MWRNRIVNQEKYDQLKLGERGALISIIAYILLSIIKFLIGTTAESEALRADGLNNATDIVASVAVLIGLRYSRKPADQDHPYGHWKAESVASLLASFIMMVVGIQVLYNAIQSVFDGKTQAPDLISAWTGIGAAIVMYLVYRYNKKLAQKINSQSLMATAKDNLSDAWVSIGTVIGILGAQFYLPWLDPLTAVIVGLLICKTAWGIFIEASHYLTDGFDEELIESYEKTVLDLPGVKGVKDIRARNYGNNTVVDVVILVRSTLDIKQAHDISSEVEEELMNKHEVYDVHVHVEPN</sequence>
<gene>
    <name evidence="1" type="ORF">N5C46_03125</name>
</gene>
<dbReference type="Proteomes" id="UP001064027">
    <property type="component" value="Chromosome"/>
</dbReference>
<dbReference type="EMBL" id="CP104558">
    <property type="protein sequence ID" value="UXH45074.1"/>
    <property type="molecule type" value="Genomic_DNA"/>
</dbReference>
<name>A0ACD4C8R5_9BACI</name>
<keyword evidence="2" id="KW-1185">Reference proteome</keyword>
<evidence type="ECO:0000313" key="2">
    <source>
        <dbReference type="Proteomes" id="UP001064027"/>
    </source>
</evidence>
<proteinExistence type="predicted"/>
<organism evidence="1 2">
    <name type="scientific">Rossellomorea vietnamensis</name>
    <dbReference type="NCBI Taxonomy" id="218284"/>
    <lineage>
        <taxon>Bacteria</taxon>
        <taxon>Bacillati</taxon>
        <taxon>Bacillota</taxon>
        <taxon>Bacilli</taxon>
        <taxon>Bacillales</taxon>
        <taxon>Bacillaceae</taxon>
        <taxon>Rossellomorea</taxon>
    </lineage>
</organism>
<accession>A0ACD4C8R5</accession>
<reference evidence="1" key="1">
    <citation type="submission" date="2022-09" db="EMBL/GenBank/DDBJ databases">
        <title>Complete genome sequence of Rossellomorea vietnamensis strain RL-WG62, a newly isolated PGPR with the potential for plant salinity stress alleviation.</title>
        <authorList>
            <person name="Ren L."/>
            <person name="Wang G."/>
            <person name="Hu H."/>
        </authorList>
    </citation>
    <scope>NUCLEOTIDE SEQUENCE</scope>
    <source>
        <strain evidence="1">RL-WG62</strain>
    </source>
</reference>
<evidence type="ECO:0000313" key="1">
    <source>
        <dbReference type="EMBL" id="UXH45074.1"/>
    </source>
</evidence>
<protein>
    <submittedName>
        <fullName evidence="1">Cation diffusion facilitator family transporter</fullName>
    </submittedName>
</protein>